<dbReference type="EMBL" id="MN894286">
    <property type="protein sequence ID" value="QJD26733.1"/>
    <property type="molecule type" value="Genomic_DNA"/>
</dbReference>
<evidence type="ECO:0000259" key="2">
    <source>
        <dbReference type="PROSITE" id="PS51002"/>
    </source>
</evidence>
<name>A0A6M3RUG2_9CHLO</name>
<dbReference type="Pfam" id="PF00033">
    <property type="entry name" value="Cytochrome_B"/>
    <property type="match status" value="1"/>
</dbReference>
<reference evidence="3" key="1">
    <citation type="journal article" date="2020" name="Mitochondrial DNA Part B Resour">
        <title>Complete mitochondrial genome of Micractinium singularis MM0003 (Chlorellaceae, Trebouxiophyceae).</title>
        <authorList>
            <person name="Jo S.-W."/>
            <person name="Kang N.S."/>
            <person name="Chae H."/>
            <person name="Lee J.A."/>
            <person name="Kim K.M."/>
            <person name="Yoon M."/>
            <person name="Hong J.W."/>
            <person name="Yoon H.-S."/>
        </authorList>
    </citation>
    <scope>NUCLEOTIDE SEQUENCE</scope>
    <source>
        <strain evidence="3">MM0003</strain>
    </source>
</reference>
<feature type="transmembrane region" description="Helical" evidence="1">
    <location>
        <begin position="113"/>
        <end position="133"/>
    </location>
</feature>
<dbReference type="InterPro" id="IPR027387">
    <property type="entry name" value="Cytb/b6-like_sf"/>
</dbReference>
<dbReference type="GO" id="GO:0005739">
    <property type="term" value="C:mitochondrion"/>
    <property type="evidence" value="ECO:0007669"/>
    <property type="project" value="GOC"/>
</dbReference>
<dbReference type="GO" id="GO:0008121">
    <property type="term" value="F:quinol-cytochrome-c reductase activity"/>
    <property type="evidence" value="ECO:0007669"/>
    <property type="project" value="TreeGrafter"/>
</dbReference>
<keyword evidence="1" id="KW-1133">Transmembrane helix</keyword>
<keyword evidence="1" id="KW-0472">Membrane</keyword>
<dbReference type="InterPro" id="IPR005797">
    <property type="entry name" value="Cyt_b/b6_N"/>
</dbReference>
<dbReference type="GO" id="GO:0006122">
    <property type="term" value="P:mitochondrial electron transport, ubiquinol to cytochrome c"/>
    <property type="evidence" value="ECO:0007669"/>
    <property type="project" value="TreeGrafter"/>
</dbReference>
<dbReference type="GO" id="GO:0016020">
    <property type="term" value="C:membrane"/>
    <property type="evidence" value="ECO:0007669"/>
    <property type="project" value="InterPro"/>
</dbReference>
<gene>
    <name evidence="3" type="primary">cob</name>
</gene>
<geneLocation type="mitochondrion" evidence="3"/>
<keyword evidence="1" id="KW-0812">Transmembrane</keyword>
<evidence type="ECO:0000313" key="3">
    <source>
        <dbReference type="EMBL" id="QJD26733.1"/>
    </source>
</evidence>
<reference evidence="3" key="2">
    <citation type="submission" date="2020-01" db="EMBL/GenBank/DDBJ databases">
        <authorList>
            <person name="Hong J.-W."/>
        </authorList>
    </citation>
    <scope>NUCLEOTIDE SEQUENCE</scope>
    <source>
        <strain evidence="3">MM0003</strain>
    </source>
</reference>
<sequence>MKRLSIIKQPVLSVLNAHVVDYPSPSNLNYFWSFGSIAGICLVVQIATGIFLAMHYTPHVDLAFLSVEHIMRDVEGGWFLRYMHANGASMFFIVVYIHMFRGLYYGSYASPRELLWCIGVVILLLMIITAFIGKHLPKMKTI</sequence>
<dbReference type="InterPro" id="IPR048259">
    <property type="entry name" value="Cytochrome_b_N_euk/bac"/>
</dbReference>
<dbReference type="GO" id="GO:0016491">
    <property type="term" value="F:oxidoreductase activity"/>
    <property type="evidence" value="ECO:0007669"/>
    <property type="project" value="InterPro"/>
</dbReference>
<dbReference type="InterPro" id="IPR016174">
    <property type="entry name" value="Di-haem_cyt_TM"/>
</dbReference>
<dbReference type="AlphaFoldDB" id="A0A6M3RUG2"/>
<dbReference type="PROSITE" id="PS51002">
    <property type="entry name" value="CYTB_NTER"/>
    <property type="match status" value="1"/>
</dbReference>
<feature type="transmembrane region" description="Helical" evidence="1">
    <location>
        <begin position="30"/>
        <end position="57"/>
    </location>
</feature>
<dbReference type="Gene3D" id="1.20.810.10">
    <property type="entry name" value="Cytochrome Bc1 Complex, Chain C"/>
    <property type="match status" value="1"/>
</dbReference>
<proteinExistence type="predicted"/>
<evidence type="ECO:0000256" key="1">
    <source>
        <dbReference type="SAM" id="Phobius"/>
    </source>
</evidence>
<dbReference type="PANTHER" id="PTHR19271:SF16">
    <property type="entry name" value="CYTOCHROME B"/>
    <property type="match status" value="1"/>
</dbReference>
<organism evidence="3">
    <name type="scientific">Micractinium singularis</name>
    <dbReference type="NCBI Taxonomy" id="2607981"/>
    <lineage>
        <taxon>Eukaryota</taxon>
        <taxon>Viridiplantae</taxon>
        <taxon>Chlorophyta</taxon>
        <taxon>core chlorophytes</taxon>
        <taxon>Trebouxiophyceae</taxon>
        <taxon>Chlorellales</taxon>
        <taxon>Chlorellaceae</taxon>
        <taxon>Chlorella clade</taxon>
        <taxon>Micractinium</taxon>
    </lineage>
</organism>
<feature type="transmembrane region" description="Helical" evidence="1">
    <location>
        <begin position="78"/>
        <end position="101"/>
    </location>
</feature>
<accession>A0A6M3RUG2</accession>
<dbReference type="PANTHER" id="PTHR19271">
    <property type="entry name" value="CYTOCHROME B"/>
    <property type="match status" value="1"/>
</dbReference>
<dbReference type="CDD" id="cd00284">
    <property type="entry name" value="Cytochrome_b_N"/>
    <property type="match status" value="1"/>
</dbReference>
<keyword evidence="3" id="KW-0496">Mitochondrion</keyword>
<dbReference type="SUPFAM" id="SSF81342">
    <property type="entry name" value="Transmembrane di-heme cytochromes"/>
    <property type="match status" value="1"/>
</dbReference>
<protein>
    <submittedName>
        <fullName evidence="3">Apocytochrome b</fullName>
    </submittedName>
</protein>
<feature type="domain" description="Cytochrome b/b6 N-terminal region profile" evidence="2">
    <location>
        <begin position="1"/>
        <end position="142"/>
    </location>
</feature>